<dbReference type="Gene3D" id="3.40.50.360">
    <property type="match status" value="1"/>
</dbReference>
<comment type="cofactor">
    <cofactor evidence="6">
        <name>FMN</name>
        <dbReference type="ChEBI" id="CHEBI:58210"/>
    </cofactor>
    <text evidence="6">Binds 1 FMN per subunit.</text>
</comment>
<dbReference type="SUPFAM" id="SSF52218">
    <property type="entry name" value="Flavoproteins"/>
    <property type="match status" value="1"/>
</dbReference>
<gene>
    <name evidence="6 8" type="primary">azoR</name>
    <name evidence="8" type="ORF">THS5294_03011</name>
</gene>
<dbReference type="GO" id="GO:0010181">
    <property type="term" value="F:FMN binding"/>
    <property type="evidence" value="ECO:0007669"/>
    <property type="project" value="UniProtKB-UniRule"/>
</dbReference>
<evidence type="ECO:0000256" key="1">
    <source>
        <dbReference type="ARBA" id="ARBA00022630"/>
    </source>
</evidence>
<dbReference type="eggNOG" id="COG1182">
    <property type="taxonomic scope" value="Bacteria"/>
</dbReference>
<dbReference type="GO" id="GO:0016652">
    <property type="term" value="F:oxidoreductase activity, acting on NAD(P)H as acceptor"/>
    <property type="evidence" value="ECO:0007669"/>
    <property type="project" value="UniProtKB-UniRule"/>
</dbReference>
<evidence type="ECO:0000256" key="2">
    <source>
        <dbReference type="ARBA" id="ARBA00022643"/>
    </source>
</evidence>
<dbReference type="InterPro" id="IPR003680">
    <property type="entry name" value="Flavodoxin_fold"/>
</dbReference>
<evidence type="ECO:0000259" key="7">
    <source>
        <dbReference type="Pfam" id="PF02525"/>
    </source>
</evidence>
<dbReference type="Pfam" id="PF02525">
    <property type="entry name" value="Flavodoxin_2"/>
    <property type="match status" value="1"/>
</dbReference>
<keyword evidence="4 6" id="KW-0520">NAD</keyword>
<dbReference type="PANTHER" id="PTHR43741">
    <property type="entry name" value="FMN-DEPENDENT NADH-AZOREDUCTASE 1"/>
    <property type="match status" value="1"/>
</dbReference>
<comment type="catalytic activity">
    <reaction evidence="6">
        <text>2 a quinone + NADH + H(+) = 2 a 1,4-benzosemiquinone + NAD(+)</text>
        <dbReference type="Rhea" id="RHEA:65952"/>
        <dbReference type="ChEBI" id="CHEBI:15378"/>
        <dbReference type="ChEBI" id="CHEBI:57540"/>
        <dbReference type="ChEBI" id="CHEBI:57945"/>
        <dbReference type="ChEBI" id="CHEBI:132124"/>
        <dbReference type="ChEBI" id="CHEBI:134225"/>
    </reaction>
</comment>
<dbReference type="EC" id="1.7.1.17" evidence="6"/>
<protein>
    <recommendedName>
        <fullName evidence="6">FMN dependent NADH:quinone oxidoreductase</fullName>
        <ecNumber evidence="6">1.6.5.-</ecNumber>
    </recommendedName>
    <alternativeName>
        <fullName evidence="6">Azo-dye reductase</fullName>
    </alternativeName>
    <alternativeName>
        <fullName evidence="6">FMN-dependent NADH-azo compound oxidoreductase</fullName>
    </alternativeName>
    <alternativeName>
        <fullName evidence="6">FMN-dependent NADH-azoreductase</fullName>
        <ecNumber evidence="6">1.7.1.17</ecNumber>
    </alternativeName>
</protein>
<comment type="function">
    <text evidence="6">Also exhibits azoreductase activity. Catalyzes the reductive cleavage of the azo bond in aromatic azo compounds to the corresponding amines.</text>
</comment>
<dbReference type="PANTHER" id="PTHR43741:SF4">
    <property type="entry name" value="FMN-DEPENDENT NADH:QUINONE OXIDOREDUCTASE"/>
    <property type="match status" value="1"/>
</dbReference>
<name>A0A0P1F2E1_9RHOB</name>
<evidence type="ECO:0000313" key="9">
    <source>
        <dbReference type="Proteomes" id="UP000051298"/>
    </source>
</evidence>
<evidence type="ECO:0000313" key="8">
    <source>
        <dbReference type="EMBL" id="CUH61699.1"/>
    </source>
</evidence>
<keyword evidence="3 6" id="KW-0560">Oxidoreductase</keyword>
<evidence type="ECO:0000256" key="3">
    <source>
        <dbReference type="ARBA" id="ARBA00023002"/>
    </source>
</evidence>
<proteinExistence type="inferred from homology"/>
<comment type="function">
    <text evidence="6">Quinone reductase that provides resistance to thiol-specific stress caused by electrophilic quinones.</text>
</comment>
<dbReference type="STRING" id="266809.PM03_00460"/>
<dbReference type="GO" id="GO:0009055">
    <property type="term" value="F:electron transfer activity"/>
    <property type="evidence" value="ECO:0007669"/>
    <property type="project" value="UniProtKB-UniRule"/>
</dbReference>
<feature type="domain" description="Flavodoxin-like fold" evidence="7">
    <location>
        <begin position="4"/>
        <end position="190"/>
    </location>
</feature>
<comment type="caution">
    <text evidence="6">Lacks conserved residue(s) required for the propagation of feature annotation.</text>
</comment>
<evidence type="ECO:0000256" key="5">
    <source>
        <dbReference type="ARBA" id="ARBA00048542"/>
    </source>
</evidence>
<feature type="binding site" evidence="6">
    <location>
        <begin position="17"/>
        <end position="19"/>
    </location>
    <ligand>
        <name>FMN</name>
        <dbReference type="ChEBI" id="CHEBI:58210"/>
    </ligand>
</feature>
<evidence type="ECO:0000256" key="4">
    <source>
        <dbReference type="ARBA" id="ARBA00023027"/>
    </source>
</evidence>
<comment type="similarity">
    <text evidence="6">Belongs to the azoreductase type 1 family.</text>
</comment>
<dbReference type="InterPro" id="IPR050104">
    <property type="entry name" value="FMN-dep_NADH:Q_OxRdtase_AzoR1"/>
</dbReference>
<dbReference type="EMBL" id="CYRX01000033">
    <property type="protein sequence ID" value="CUH61699.1"/>
    <property type="molecule type" value="Genomic_DNA"/>
</dbReference>
<dbReference type="HAMAP" id="MF_01216">
    <property type="entry name" value="Azoreductase_type1"/>
    <property type="match status" value="1"/>
</dbReference>
<feature type="binding site" evidence="6">
    <location>
        <position position="11"/>
    </location>
    <ligand>
        <name>FMN</name>
        <dbReference type="ChEBI" id="CHEBI:58210"/>
    </ligand>
</feature>
<dbReference type="InterPro" id="IPR029039">
    <property type="entry name" value="Flavoprotein-like_sf"/>
</dbReference>
<sequence>MTQTVLHIDSSIRAEGSVSRALSQKITSRFEGATVLRRDLADGVPLIDGAWIGANFTPAADRTDEQKAVLATSDAMVAELQAADVIVIGTPIYNFSVTAAMKAWIDLVARAGVTFQYSETGPKGLLTGKRAIIAIASGGTPVDSEIDFAGRYIRHIMGFIGITDVEFVKADSLGNGGDEKIAEANAQVDKIAA</sequence>
<dbReference type="RefSeq" id="WP_058124360.1">
    <property type="nucleotide sequence ID" value="NZ_CYRX01000033.1"/>
</dbReference>
<keyword evidence="1 6" id="KW-0285">Flavoprotein</keyword>
<dbReference type="InterPro" id="IPR023048">
    <property type="entry name" value="NADH:quinone_OxRdtase_FMN_depd"/>
</dbReference>
<dbReference type="Proteomes" id="UP000051298">
    <property type="component" value="Unassembled WGS sequence"/>
</dbReference>
<comment type="catalytic activity">
    <reaction evidence="5">
        <text>N,N-dimethyl-1,4-phenylenediamine + anthranilate + 2 NAD(+) = 2-(4-dimethylaminophenyl)diazenylbenzoate + 2 NADH + 2 H(+)</text>
        <dbReference type="Rhea" id="RHEA:55872"/>
        <dbReference type="ChEBI" id="CHEBI:15378"/>
        <dbReference type="ChEBI" id="CHEBI:15783"/>
        <dbReference type="ChEBI" id="CHEBI:16567"/>
        <dbReference type="ChEBI" id="CHEBI:57540"/>
        <dbReference type="ChEBI" id="CHEBI:57945"/>
        <dbReference type="ChEBI" id="CHEBI:71579"/>
        <dbReference type="EC" id="1.7.1.17"/>
    </reaction>
    <physiologicalReaction direction="right-to-left" evidence="5">
        <dbReference type="Rhea" id="RHEA:55874"/>
    </physiologicalReaction>
</comment>
<dbReference type="AlphaFoldDB" id="A0A0P1F2E1"/>
<keyword evidence="2 6" id="KW-0288">FMN</keyword>
<accession>A0A0P1F2E1</accession>
<reference evidence="8 9" key="1">
    <citation type="submission" date="2015-09" db="EMBL/GenBank/DDBJ databases">
        <authorList>
            <consortium name="Swine Surveillance"/>
        </authorList>
    </citation>
    <scope>NUCLEOTIDE SEQUENCE [LARGE SCALE GENOMIC DNA]</scope>
    <source>
        <strain evidence="8 9">CECT 5294</strain>
    </source>
</reference>
<evidence type="ECO:0000256" key="6">
    <source>
        <dbReference type="HAMAP-Rule" id="MF_01216"/>
    </source>
</evidence>
<dbReference type="EC" id="1.6.5.-" evidence="6"/>
<organism evidence="8 9">
    <name type="scientific">Thalassobacter stenotrophicus</name>
    <dbReference type="NCBI Taxonomy" id="266809"/>
    <lineage>
        <taxon>Bacteria</taxon>
        <taxon>Pseudomonadati</taxon>
        <taxon>Pseudomonadota</taxon>
        <taxon>Alphaproteobacteria</taxon>
        <taxon>Rhodobacterales</taxon>
        <taxon>Roseobacteraceae</taxon>
        <taxon>Thalassobacter</taxon>
    </lineage>
</organism>
<dbReference type="GO" id="GO:0016655">
    <property type="term" value="F:oxidoreductase activity, acting on NAD(P)H, quinone or similar compound as acceptor"/>
    <property type="evidence" value="ECO:0007669"/>
    <property type="project" value="InterPro"/>
</dbReference>
<comment type="subunit">
    <text evidence="6">Homodimer.</text>
</comment>